<accession>A0AA86ARK8</accession>
<dbReference type="Pfam" id="PF13860">
    <property type="entry name" value="FlgD_ig"/>
    <property type="match status" value="1"/>
</dbReference>
<evidence type="ECO:0000256" key="1">
    <source>
        <dbReference type="ARBA" id="ARBA00010577"/>
    </source>
</evidence>
<keyword evidence="8" id="KW-0966">Cell projection</keyword>
<protein>
    <recommendedName>
        <fullName evidence="2 5">Basal-body rod modification protein FlgD</fullName>
    </recommendedName>
</protein>
<organism evidence="8 9">
    <name type="scientific">Sulfurospirillum multivorans (strain DM 12446 / JCM 15788 / NBRC 109480)</name>
    <dbReference type="NCBI Taxonomy" id="1150621"/>
    <lineage>
        <taxon>Bacteria</taxon>
        <taxon>Pseudomonadati</taxon>
        <taxon>Campylobacterota</taxon>
        <taxon>Epsilonproteobacteria</taxon>
        <taxon>Campylobacterales</taxon>
        <taxon>Sulfurospirillaceae</taxon>
        <taxon>Sulfurospirillum</taxon>
    </lineage>
</organism>
<dbReference type="InterPro" id="IPR005648">
    <property type="entry name" value="FlgD"/>
</dbReference>
<dbReference type="InterPro" id="IPR025965">
    <property type="entry name" value="FlgD/Vpr_Ig-like"/>
</dbReference>
<evidence type="ECO:0000256" key="5">
    <source>
        <dbReference type="RuleBase" id="RU362076"/>
    </source>
</evidence>
<comment type="similarity">
    <text evidence="1 5">Belongs to the FlgD family.</text>
</comment>
<evidence type="ECO:0000259" key="7">
    <source>
        <dbReference type="Pfam" id="PF13860"/>
    </source>
</evidence>
<evidence type="ECO:0000256" key="2">
    <source>
        <dbReference type="ARBA" id="ARBA00016013"/>
    </source>
</evidence>
<feature type="compositionally biased region" description="Low complexity" evidence="6">
    <location>
        <begin position="11"/>
        <end position="31"/>
    </location>
</feature>
<keyword evidence="8" id="KW-0969">Cilium</keyword>
<dbReference type="AlphaFoldDB" id="A0AA86ARK8"/>
<keyword evidence="8" id="KW-0282">Flagellum</keyword>
<dbReference type="Gene3D" id="2.30.30.910">
    <property type="match status" value="1"/>
</dbReference>
<sequence>MATTGYENLISGSSSSTTTASTTTSTSSSSLSNDDFLTLLVTELQYQDPTDPMDTETILTQTSQLASIEAAQNTADSLDELSEQLQSSTTFNAVSSIGKMASLGSNYITYTGSDDISFEVYFPNEISDGTLTIADSDGNVVRTIDLGDEAKGESGIVTITWDGLDDEGNQVDEGYYSVGATYIDPEGASDTTVLGVYPIESVYYDDGVIKLKLGSNYYNIDEVVEIYAKSES</sequence>
<keyword evidence="3 5" id="KW-1005">Bacterial flagellum biogenesis</keyword>
<dbReference type="EMBL" id="CP007201">
    <property type="protein sequence ID" value="AHJ14518.1"/>
    <property type="molecule type" value="Genomic_DNA"/>
</dbReference>
<name>A0AA86ARK8_SULMK</name>
<gene>
    <name evidence="8" type="primary">flgD</name>
    <name evidence="8" type="ORF">SMUL_3297</name>
</gene>
<feature type="region of interest" description="Disordered" evidence="6">
    <location>
        <begin position="1"/>
        <end position="31"/>
    </location>
</feature>
<evidence type="ECO:0000256" key="6">
    <source>
        <dbReference type="SAM" id="MobiDB-lite"/>
    </source>
</evidence>
<dbReference type="KEGG" id="smul:SMUL_3297"/>
<evidence type="ECO:0000256" key="3">
    <source>
        <dbReference type="ARBA" id="ARBA00022795"/>
    </source>
</evidence>
<evidence type="ECO:0000256" key="4">
    <source>
        <dbReference type="ARBA" id="ARBA00024746"/>
    </source>
</evidence>
<dbReference type="Pfam" id="PF03963">
    <property type="entry name" value="FlgD"/>
    <property type="match status" value="1"/>
</dbReference>
<proteinExistence type="inferred from homology"/>
<evidence type="ECO:0000313" key="9">
    <source>
        <dbReference type="Proteomes" id="UP000019322"/>
    </source>
</evidence>
<feature type="domain" description="FlgD/Vpr Ig-like" evidence="7">
    <location>
        <begin position="106"/>
        <end position="182"/>
    </location>
</feature>
<evidence type="ECO:0000313" key="8">
    <source>
        <dbReference type="EMBL" id="AHJ14518.1"/>
    </source>
</evidence>
<comment type="function">
    <text evidence="4 5">Required for flagellar hook formation. May act as a scaffolding protein.</text>
</comment>
<dbReference type="Gene3D" id="2.60.40.4070">
    <property type="match status" value="1"/>
</dbReference>
<dbReference type="GO" id="GO:0044781">
    <property type="term" value="P:bacterial-type flagellum organization"/>
    <property type="evidence" value="ECO:0007669"/>
    <property type="project" value="UniProtKB-UniRule"/>
</dbReference>
<reference evidence="8 9" key="1">
    <citation type="journal article" date="2014" name="Environ. Microbiol.">
        <title>Insights into organohalide respiration and the versatile catabolism of Sulfurospirillum multivorans gained from comparative genomics and physiological studies.</title>
        <authorList>
            <person name="Goris T."/>
            <person name="Schubert T."/>
            <person name="Gadkari J."/>
            <person name="Wubet T."/>
            <person name="Tarkka M."/>
            <person name="Buscot F."/>
            <person name="Adrian L."/>
            <person name="Diekert G."/>
        </authorList>
    </citation>
    <scope>NUCLEOTIDE SEQUENCE [LARGE SCALE GENOMIC DNA]</scope>
    <source>
        <strain evidence="9">DM 12446 / JCM 15788 / NBRC 109480</strain>
    </source>
</reference>
<dbReference type="Proteomes" id="UP000019322">
    <property type="component" value="Chromosome"/>
</dbReference>
<dbReference type="RefSeq" id="WP_025346331.1">
    <property type="nucleotide sequence ID" value="NZ_CP007201.1"/>
</dbReference>